<dbReference type="AlphaFoldDB" id="A0A224AKT5"/>
<keyword evidence="2 5" id="KW-0812">Transmembrane</keyword>
<dbReference type="InterPro" id="IPR006685">
    <property type="entry name" value="MscS_channel_2nd"/>
</dbReference>
<proteinExistence type="predicted"/>
<dbReference type="GO" id="GO:0008381">
    <property type="term" value="F:mechanosensitive monoatomic ion channel activity"/>
    <property type="evidence" value="ECO:0007669"/>
    <property type="project" value="InterPro"/>
</dbReference>
<dbReference type="InterPro" id="IPR030192">
    <property type="entry name" value="YbdG"/>
</dbReference>
<evidence type="ECO:0000256" key="4">
    <source>
        <dbReference type="ARBA" id="ARBA00023136"/>
    </source>
</evidence>
<protein>
    <submittedName>
        <fullName evidence="7">MscS Mechanosensitive ion channel</fullName>
    </submittedName>
</protein>
<feature type="transmembrane region" description="Helical" evidence="5">
    <location>
        <begin position="91"/>
        <end position="108"/>
    </location>
</feature>
<dbReference type="Gene3D" id="2.30.30.60">
    <property type="match status" value="1"/>
</dbReference>
<accession>A0A224AKT5</accession>
<name>A0A224AKT5_9FLAO</name>
<keyword evidence="8" id="KW-1185">Reference proteome</keyword>
<organism evidence="7 8">
    <name type="scientific">Blattabacterium cuenoti STAT</name>
    <dbReference type="NCBI Taxonomy" id="1457030"/>
    <lineage>
        <taxon>Bacteria</taxon>
        <taxon>Pseudomonadati</taxon>
        <taxon>Bacteroidota</taxon>
        <taxon>Flavobacteriia</taxon>
        <taxon>Flavobacteriales</taxon>
        <taxon>Blattabacteriaceae</taxon>
        <taxon>Blattabacterium</taxon>
    </lineage>
</organism>
<evidence type="ECO:0000256" key="1">
    <source>
        <dbReference type="ARBA" id="ARBA00004370"/>
    </source>
</evidence>
<feature type="transmembrane region" description="Helical" evidence="5">
    <location>
        <begin position="184"/>
        <end position="202"/>
    </location>
</feature>
<reference evidence="7 8" key="1">
    <citation type="submission" date="2014-06" db="EMBL/GenBank/DDBJ databases">
        <title>Genome sequence of the intracellular symbiont Blattabacterium cuenoti, strain STAT from the wood feeding cockroach Salganea taiwanensis taiwanensis.</title>
        <authorList>
            <person name="Kinjo Y."/>
            <person name="Ohkuma M."/>
            <person name="Tokuda G."/>
        </authorList>
    </citation>
    <scope>NUCLEOTIDE SEQUENCE [LARGE SCALE GENOMIC DNA]</scope>
    <source>
        <strain evidence="7 8">STAT</strain>
    </source>
</reference>
<keyword evidence="3 5" id="KW-1133">Transmembrane helix</keyword>
<dbReference type="GO" id="GO:0005886">
    <property type="term" value="C:plasma membrane"/>
    <property type="evidence" value="ECO:0007669"/>
    <property type="project" value="TreeGrafter"/>
</dbReference>
<dbReference type="EMBL" id="AP014608">
    <property type="protein sequence ID" value="BBA17522.1"/>
    <property type="molecule type" value="Genomic_DNA"/>
</dbReference>
<dbReference type="Proteomes" id="UP000263619">
    <property type="component" value="Chromosome"/>
</dbReference>
<evidence type="ECO:0000256" key="3">
    <source>
        <dbReference type="ARBA" id="ARBA00022989"/>
    </source>
</evidence>
<dbReference type="RefSeq" id="WP_119305805.1">
    <property type="nucleotide sequence ID" value="NZ_AP014608.1"/>
</dbReference>
<gene>
    <name evidence="7" type="primary">mscS</name>
    <name evidence="7" type="ORF">STAT_622</name>
</gene>
<feature type="transmembrane region" description="Helical" evidence="5">
    <location>
        <begin position="114"/>
        <end position="138"/>
    </location>
</feature>
<dbReference type="InterPro" id="IPR010920">
    <property type="entry name" value="LSM_dom_sf"/>
</dbReference>
<comment type="subcellular location">
    <subcellularLocation>
        <location evidence="1">Membrane</location>
    </subcellularLocation>
</comment>
<dbReference type="PANTHER" id="PTHR30414:SF0">
    <property type="entry name" value="MINICONDUCTANCE MECHANOSENSITIVE CHANNEL YBDG"/>
    <property type="match status" value="1"/>
</dbReference>
<evidence type="ECO:0000259" key="6">
    <source>
        <dbReference type="Pfam" id="PF00924"/>
    </source>
</evidence>
<dbReference type="Pfam" id="PF00924">
    <property type="entry name" value="MS_channel_2nd"/>
    <property type="match status" value="1"/>
</dbReference>
<dbReference type="OrthoDB" id="9775207at2"/>
<keyword evidence="4 5" id="KW-0472">Membrane</keyword>
<feature type="transmembrane region" description="Helical" evidence="5">
    <location>
        <begin position="34"/>
        <end position="59"/>
    </location>
</feature>
<sequence>MYDQIIVGKIGKIIFQIQKIFDIVVLYNFNLKKWGTITLIIIGKILFFIIILIILEFIFNKGVRFIVRRIVNSTHFIWDNILYENKVFDSLAHFFPLSIGLIFINSFFNDYHTIIIYLEKVFDILFVLIVLQFLIRVVNSIMRIATSENNHQTIAVRSFSQLLKIISIIFCILVIIAILTKNDLITILTSLGAITAFVILVFRDTILGFVSGVQMASTKMIKSGDWIKIPKYSIEGTVIEINLISAKIENFDKTITSVPTYDLISTAVINFEFMRQKNIRRIKRSILFNIQSFHFCNSYKLKKYQHIYLIKNYIQKKQKEIDLLNKNENIDTYIKINGNRLTNIGLFRQYALTFLSKHPKISKSETLMIRYLETTPYGLPVELYCFTNTSESIKYEQIQANVFDHLLTVAKEFDLEVTQVIKKGI</sequence>
<evidence type="ECO:0000256" key="2">
    <source>
        <dbReference type="ARBA" id="ARBA00022692"/>
    </source>
</evidence>
<dbReference type="GO" id="GO:0071470">
    <property type="term" value="P:cellular response to osmotic stress"/>
    <property type="evidence" value="ECO:0007669"/>
    <property type="project" value="InterPro"/>
</dbReference>
<dbReference type="InterPro" id="IPR023408">
    <property type="entry name" value="MscS_beta-dom_sf"/>
</dbReference>
<evidence type="ECO:0000256" key="5">
    <source>
        <dbReference type="SAM" id="Phobius"/>
    </source>
</evidence>
<feature type="domain" description="Mechanosensitive ion channel MscS" evidence="6">
    <location>
        <begin position="204"/>
        <end position="271"/>
    </location>
</feature>
<feature type="transmembrane region" description="Helical" evidence="5">
    <location>
        <begin position="159"/>
        <end position="178"/>
    </location>
</feature>
<evidence type="ECO:0000313" key="8">
    <source>
        <dbReference type="Proteomes" id="UP000263619"/>
    </source>
</evidence>
<dbReference type="SUPFAM" id="SSF50182">
    <property type="entry name" value="Sm-like ribonucleoproteins"/>
    <property type="match status" value="1"/>
</dbReference>
<evidence type="ECO:0000313" key="7">
    <source>
        <dbReference type="EMBL" id="BBA17522.1"/>
    </source>
</evidence>
<dbReference type="PANTHER" id="PTHR30414">
    <property type="entry name" value="MINICONDUCTANCE MECHANOSENSITIVE CHANNEL YBDG"/>
    <property type="match status" value="1"/>
</dbReference>